<dbReference type="AlphaFoldDB" id="A0A1H0VKS4"/>
<organism evidence="2 3">
    <name type="scientific">Actinokineospora alba</name>
    <dbReference type="NCBI Taxonomy" id="504798"/>
    <lineage>
        <taxon>Bacteria</taxon>
        <taxon>Bacillati</taxon>
        <taxon>Actinomycetota</taxon>
        <taxon>Actinomycetes</taxon>
        <taxon>Pseudonocardiales</taxon>
        <taxon>Pseudonocardiaceae</taxon>
        <taxon>Actinokineospora</taxon>
    </lineage>
</organism>
<proteinExistence type="predicted"/>
<evidence type="ECO:0008006" key="4">
    <source>
        <dbReference type="Google" id="ProtNLM"/>
    </source>
</evidence>
<evidence type="ECO:0000256" key="1">
    <source>
        <dbReference type="SAM" id="MobiDB-lite"/>
    </source>
</evidence>
<accession>A0A1H0VKS4</accession>
<dbReference type="Proteomes" id="UP000199651">
    <property type="component" value="Unassembled WGS sequence"/>
</dbReference>
<gene>
    <name evidence="2" type="ORF">SAMN05192558_11496</name>
</gene>
<dbReference type="STRING" id="504798.SAMN05421871_11296"/>
<feature type="region of interest" description="Disordered" evidence="1">
    <location>
        <begin position="41"/>
        <end position="66"/>
    </location>
</feature>
<name>A0A1H0VKS4_9PSEU</name>
<evidence type="ECO:0000313" key="2">
    <source>
        <dbReference type="EMBL" id="SDP78808.1"/>
    </source>
</evidence>
<sequence length="174" mass="17721">MALTVKPVGWAAALCALLVLVTGCGSGPAYSEPAERSVAASAAASPSRSGERRPLGDNLSITVSGPTSFVPTDSAYPKSPRALGFDVTVENHGTTAYRPTVLVLTATADGVTARQVIDSTQGYAGLVGDVEIAPGAKARFSVAFAAPEQRVSVQLSAQPDPASRSMVMVFEGVA</sequence>
<dbReference type="PROSITE" id="PS51257">
    <property type="entry name" value="PROKAR_LIPOPROTEIN"/>
    <property type="match status" value="1"/>
</dbReference>
<protein>
    <recommendedName>
        <fullName evidence="4">DUF4352 domain-containing protein</fullName>
    </recommendedName>
</protein>
<keyword evidence="3" id="KW-1185">Reference proteome</keyword>
<evidence type="ECO:0000313" key="3">
    <source>
        <dbReference type="Proteomes" id="UP000199651"/>
    </source>
</evidence>
<dbReference type="EMBL" id="FNJB01000014">
    <property type="protein sequence ID" value="SDP78808.1"/>
    <property type="molecule type" value="Genomic_DNA"/>
</dbReference>
<reference evidence="3" key="1">
    <citation type="submission" date="2016-10" db="EMBL/GenBank/DDBJ databases">
        <authorList>
            <person name="Varghese N."/>
            <person name="Submissions S."/>
        </authorList>
    </citation>
    <scope>NUCLEOTIDE SEQUENCE [LARGE SCALE GENOMIC DNA]</scope>
    <source>
        <strain evidence="3">IBRC-M 10655</strain>
    </source>
</reference>